<feature type="region of interest" description="Disordered" evidence="5">
    <location>
        <begin position="329"/>
        <end position="412"/>
    </location>
</feature>
<dbReference type="InterPro" id="IPR008271">
    <property type="entry name" value="Ser/Thr_kinase_AS"/>
</dbReference>
<gene>
    <name evidence="7" type="ORF">DCAR_0935127</name>
</gene>
<dbReference type="InterPro" id="IPR052059">
    <property type="entry name" value="CR_Ser/Thr_kinase"/>
</dbReference>
<dbReference type="CDD" id="cd14066">
    <property type="entry name" value="STKc_IRAK"/>
    <property type="match status" value="1"/>
</dbReference>
<proteinExistence type="predicted"/>
<dbReference type="FunFam" id="1.10.510.10:FF:000336">
    <property type="entry name" value="Cysteine-rich receptor-like protein kinase 2"/>
    <property type="match status" value="1"/>
</dbReference>
<dbReference type="KEGG" id="dcr:108200711"/>
<dbReference type="InterPro" id="IPR001245">
    <property type="entry name" value="Ser-Thr/Tyr_kinase_cat_dom"/>
</dbReference>
<evidence type="ECO:0000313" key="8">
    <source>
        <dbReference type="Proteomes" id="UP000077755"/>
    </source>
</evidence>
<dbReference type="Gene3D" id="3.30.200.20">
    <property type="entry name" value="Phosphorylase Kinase, domain 1"/>
    <property type="match status" value="1"/>
</dbReference>
<evidence type="ECO:0000256" key="3">
    <source>
        <dbReference type="ARBA" id="ARBA00022777"/>
    </source>
</evidence>
<accession>A0AAF0XWQ3</accession>
<feature type="compositionally biased region" description="Low complexity" evidence="5">
    <location>
        <begin position="347"/>
        <end position="394"/>
    </location>
</feature>
<keyword evidence="8" id="KW-1185">Reference proteome</keyword>
<keyword evidence="3" id="KW-0418">Kinase</keyword>
<keyword evidence="1" id="KW-0808">Transferase</keyword>
<evidence type="ECO:0000256" key="2">
    <source>
        <dbReference type="ARBA" id="ARBA00022741"/>
    </source>
</evidence>
<dbReference type="Gene3D" id="1.10.510.10">
    <property type="entry name" value="Transferase(Phosphotransferase) domain 1"/>
    <property type="match status" value="1"/>
</dbReference>
<dbReference type="GO" id="GO:0004672">
    <property type="term" value="F:protein kinase activity"/>
    <property type="evidence" value="ECO:0007669"/>
    <property type="project" value="InterPro"/>
</dbReference>
<feature type="domain" description="Protein kinase" evidence="6">
    <location>
        <begin position="49"/>
        <end position="325"/>
    </location>
</feature>
<dbReference type="AlphaFoldDB" id="A0AAF0XWQ3"/>
<dbReference type="InterPro" id="IPR011009">
    <property type="entry name" value="Kinase-like_dom_sf"/>
</dbReference>
<evidence type="ECO:0000256" key="5">
    <source>
        <dbReference type="SAM" id="MobiDB-lite"/>
    </source>
</evidence>
<dbReference type="InterPro" id="IPR000719">
    <property type="entry name" value="Prot_kinase_dom"/>
</dbReference>
<protein>
    <recommendedName>
        <fullName evidence="6">Protein kinase domain-containing protein</fullName>
    </recommendedName>
</protein>
<evidence type="ECO:0000259" key="6">
    <source>
        <dbReference type="PROSITE" id="PS50011"/>
    </source>
</evidence>
<dbReference type="EMBL" id="CP093351">
    <property type="protein sequence ID" value="WOH15585.1"/>
    <property type="molecule type" value="Genomic_DNA"/>
</dbReference>
<dbReference type="FunFam" id="3.30.200.20:FF:000327">
    <property type="entry name" value="Cysteine-rich receptor-like protein kinase 10"/>
    <property type="match status" value="1"/>
</dbReference>
<feature type="compositionally biased region" description="Basic and acidic residues" evidence="5">
    <location>
        <begin position="402"/>
        <end position="412"/>
    </location>
</feature>
<dbReference type="GO" id="GO:0005524">
    <property type="term" value="F:ATP binding"/>
    <property type="evidence" value="ECO:0007669"/>
    <property type="project" value="UniProtKB-KW"/>
</dbReference>
<keyword evidence="2" id="KW-0547">Nucleotide-binding</keyword>
<dbReference type="PANTHER" id="PTHR47973">
    <property type="entry name" value="CYSTEINE-RICH RECEPTOR-LIKE PROTEIN KINASE 3"/>
    <property type="match status" value="1"/>
</dbReference>
<evidence type="ECO:0000313" key="7">
    <source>
        <dbReference type="EMBL" id="WOH15585.1"/>
    </source>
</evidence>
<dbReference type="PROSITE" id="PS50011">
    <property type="entry name" value="PROTEIN_KINASE_DOM"/>
    <property type="match status" value="1"/>
</dbReference>
<keyword evidence="4" id="KW-0067">ATP-binding</keyword>
<name>A0AAF0XWQ3_DAUCS</name>
<dbReference type="SUPFAM" id="SSF56112">
    <property type="entry name" value="Protein kinase-like (PK-like)"/>
    <property type="match status" value="1"/>
</dbReference>
<dbReference type="Proteomes" id="UP000077755">
    <property type="component" value="Chromosome 9"/>
</dbReference>
<reference evidence="7" key="1">
    <citation type="journal article" date="2016" name="Nat. Genet.">
        <title>A high-quality carrot genome assembly provides new insights into carotenoid accumulation and asterid genome evolution.</title>
        <authorList>
            <person name="Iorizzo M."/>
            <person name="Ellison S."/>
            <person name="Senalik D."/>
            <person name="Zeng P."/>
            <person name="Satapoomin P."/>
            <person name="Huang J."/>
            <person name="Bowman M."/>
            <person name="Iovene M."/>
            <person name="Sanseverino W."/>
            <person name="Cavagnaro P."/>
            <person name="Yildiz M."/>
            <person name="Macko-Podgorni A."/>
            <person name="Moranska E."/>
            <person name="Grzebelus E."/>
            <person name="Grzebelus D."/>
            <person name="Ashrafi H."/>
            <person name="Zheng Z."/>
            <person name="Cheng S."/>
            <person name="Spooner D."/>
            <person name="Van Deynze A."/>
            <person name="Simon P."/>
        </authorList>
    </citation>
    <scope>NUCLEOTIDE SEQUENCE</scope>
    <source>
        <tissue evidence="7">Leaf</tissue>
    </source>
</reference>
<evidence type="ECO:0000256" key="1">
    <source>
        <dbReference type="ARBA" id="ARBA00022679"/>
    </source>
</evidence>
<dbReference type="SMART" id="SM00220">
    <property type="entry name" value="S_TKc"/>
    <property type="match status" value="1"/>
</dbReference>
<dbReference type="Pfam" id="PF07714">
    <property type="entry name" value="PK_Tyr_Ser-Thr"/>
    <property type="match status" value="1"/>
</dbReference>
<reference evidence="7" key="2">
    <citation type="submission" date="2022-03" db="EMBL/GenBank/DDBJ databases">
        <title>Draft title - Genomic analysis of global carrot germplasm unveils the trajectory of domestication and the origin of high carotenoid orange carrot.</title>
        <authorList>
            <person name="Iorizzo M."/>
            <person name="Ellison S."/>
            <person name="Senalik D."/>
            <person name="Macko-Podgorni A."/>
            <person name="Grzebelus D."/>
            <person name="Bostan H."/>
            <person name="Rolling W."/>
            <person name="Curaba J."/>
            <person name="Simon P."/>
        </authorList>
    </citation>
    <scope>NUCLEOTIDE SEQUENCE</scope>
    <source>
        <tissue evidence="7">Leaf</tissue>
    </source>
</reference>
<evidence type="ECO:0000256" key="4">
    <source>
        <dbReference type="ARBA" id="ARBA00022840"/>
    </source>
</evidence>
<dbReference type="PROSITE" id="PS00108">
    <property type="entry name" value="PROTEIN_KINASE_ST"/>
    <property type="match status" value="1"/>
</dbReference>
<sequence>MTKSRSFLQALNPFKSRSRRGGEEDVETVASQEQKQFTLHTLVVATKDFHPSNKLGQGGFGPVFKGKLDDGRLIAVKKLSQSSSQGKREFLNEAKLLARVQHRNVVTLLGYCAHGVEKLLVYEYVANESLYKLLFKSGRREEFDWKKRYDTITGVAQGLLYLHEDAHTCIIHRDIKASNILLDDKWRAKIADFGMARLYPEDKTHVNTRVAGTTGYMAPEYVMNGNLSIKADVYSFGVLLLEIISGQKNSSFNLDPDSQSLLDWVYKLYKLDRTLEVVDAALASTVVPAHAELCIKIGLLCTQSDPHLRPTMRRVVVVLSQKPVTLEEPTKPGYVGATYRRNRRHNASSSTARANSSSQSFGSLTNSNTASLSATATTSGTATATVTEAARRSALTNSSRLADPRGKRPVED</sequence>
<organism evidence="7 8">
    <name type="scientific">Daucus carota subsp. sativus</name>
    <name type="common">Carrot</name>
    <dbReference type="NCBI Taxonomy" id="79200"/>
    <lineage>
        <taxon>Eukaryota</taxon>
        <taxon>Viridiplantae</taxon>
        <taxon>Streptophyta</taxon>
        <taxon>Embryophyta</taxon>
        <taxon>Tracheophyta</taxon>
        <taxon>Spermatophyta</taxon>
        <taxon>Magnoliopsida</taxon>
        <taxon>eudicotyledons</taxon>
        <taxon>Gunneridae</taxon>
        <taxon>Pentapetalae</taxon>
        <taxon>asterids</taxon>
        <taxon>campanulids</taxon>
        <taxon>Apiales</taxon>
        <taxon>Apiaceae</taxon>
        <taxon>Apioideae</taxon>
        <taxon>Scandiceae</taxon>
        <taxon>Daucinae</taxon>
        <taxon>Daucus</taxon>
        <taxon>Daucus sect. Daucus</taxon>
    </lineage>
</organism>